<sequence length="588" mass="69251">MAQNYQELKFPVKECCIGYSQYPQTVEEFYKDKLNQNIALNIEQLTCNCGLQCWQNLFTFFSTRKYIALKKLSITWGPLVTLKKSVFEQIVIGVSSLSCLEKLKINIYFKNNFIDVIAVWIQQMIEKINNKTKKFSIKIFQIQEQEISDDARIAKVLRGVMNRNNIESFSFGYFFYKDNYNYDIFLIKQSNCQSLKEQTLNGLSQILNTDCIRKMKIQVNQQSQLIQNQNELLKFCQAIQNSKMVDFSIQFDQEIYTNKTLYNKIESAWLNNQNLRKLSVSFNQKQSSFNYRNSQTNTNIRITKFNKNWQVLKLSKCDIDFSQLPIGLKTLYLCDPSINFYQDLEISLVGKVHQLQNFYMDSTKPILLSKFPSVIESFFQNLEVLQIKNILNNKRMLNYLQANTNLHTLKLISFNPNLLNQEIQNTSFTELIQTVIKCPHLKNLYLNIPSANFILQPDQFTFGKYLESFYISIFDAQYSIILKLQPILDALNYNSNLLKLVIDIKFFGYIVFAQQNYQMLKVDLSQNETLTEFEIYSTKKIKLPDNILVFEEKTKQRYCSMMQLCAFNNQISPFLSYNPQLSFWDLYL</sequence>
<accession>I7M945</accession>
<dbReference type="GeneID" id="7829299"/>
<dbReference type="SUPFAM" id="SSF52047">
    <property type="entry name" value="RNI-like"/>
    <property type="match status" value="1"/>
</dbReference>
<dbReference type="RefSeq" id="XP_001021007.1">
    <property type="nucleotide sequence ID" value="XM_001021007.1"/>
</dbReference>
<dbReference type="AlphaFoldDB" id="I7M945"/>
<dbReference type="KEGG" id="tet:TTHERM_00304310"/>
<dbReference type="InParanoid" id="I7M945"/>
<dbReference type="HOGENOM" id="CLU_464255_0_0_1"/>
<gene>
    <name evidence="1" type="ORF">TTHERM_00304310</name>
</gene>
<evidence type="ECO:0000313" key="1">
    <source>
        <dbReference type="EMBL" id="EAS00762.1"/>
    </source>
</evidence>
<protein>
    <submittedName>
        <fullName evidence="1">Uncharacterized protein</fullName>
    </submittedName>
</protein>
<reference evidence="2" key="1">
    <citation type="journal article" date="2006" name="PLoS Biol.">
        <title>Macronuclear genome sequence of the ciliate Tetrahymena thermophila, a model eukaryote.</title>
        <authorList>
            <person name="Eisen J.A."/>
            <person name="Coyne R.S."/>
            <person name="Wu M."/>
            <person name="Wu D."/>
            <person name="Thiagarajan M."/>
            <person name="Wortman J.R."/>
            <person name="Badger J.H."/>
            <person name="Ren Q."/>
            <person name="Amedeo P."/>
            <person name="Jones K.M."/>
            <person name="Tallon L.J."/>
            <person name="Delcher A.L."/>
            <person name="Salzberg S.L."/>
            <person name="Silva J.C."/>
            <person name="Haas B.J."/>
            <person name="Majoros W.H."/>
            <person name="Farzad M."/>
            <person name="Carlton J.M."/>
            <person name="Smith R.K. Jr."/>
            <person name="Garg J."/>
            <person name="Pearlman R.E."/>
            <person name="Karrer K.M."/>
            <person name="Sun L."/>
            <person name="Manning G."/>
            <person name="Elde N.C."/>
            <person name="Turkewitz A.P."/>
            <person name="Asai D.J."/>
            <person name="Wilkes D.E."/>
            <person name="Wang Y."/>
            <person name="Cai H."/>
            <person name="Collins K."/>
            <person name="Stewart B.A."/>
            <person name="Lee S.R."/>
            <person name="Wilamowska K."/>
            <person name="Weinberg Z."/>
            <person name="Ruzzo W.L."/>
            <person name="Wloga D."/>
            <person name="Gaertig J."/>
            <person name="Frankel J."/>
            <person name="Tsao C.-C."/>
            <person name="Gorovsky M.A."/>
            <person name="Keeling P.J."/>
            <person name="Waller R.F."/>
            <person name="Patron N.J."/>
            <person name="Cherry J.M."/>
            <person name="Stover N.A."/>
            <person name="Krieger C.J."/>
            <person name="del Toro C."/>
            <person name="Ryder H.F."/>
            <person name="Williamson S.C."/>
            <person name="Barbeau R.A."/>
            <person name="Hamilton E.P."/>
            <person name="Orias E."/>
        </authorList>
    </citation>
    <scope>NUCLEOTIDE SEQUENCE [LARGE SCALE GENOMIC DNA]</scope>
    <source>
        <strain evidence="2">SB210</strain>
    </source>
</reference>
<dbReference type="Proteomes" id="UP000009168">
    <property type="component" value="Unassembled WGS sequence"/>
</dbReference>
<organism evidence="1 2">
    <name type="scientific">Tetrahymena thermophila (strain SB210)</name>
    <dbReference type="NCBI Taxonomy" id="312017"/>
    <lineage>
        <taxon>Eukaryota</taxon>
        <taxon>Sar</taxon>
        <taxon>Alveolata</taxon>
        <taxon>Ciliophora</taxon>
        <taxon>Intramacronucleata</taxon>
        <taxon>Oligohymenophorea</taxon>
        <taxon>Hymenostomatida</taxon>
        <taxon>Tetrahymenina</taxon>
        <taxon>Tetrahymenidae</taxon>
        <taxon>Tetrahymena</taxon>
    </lineage>
</organism>
<keyword evidence="2" id="KW-1185">Reference proteome</keyword>
<dbReference type="EMBL" id="GG662608">
    <property type="protein sequence ID" value="EAS00762.1"/>
    <property type="molecule type" value="Genomic_DNA"/>
</dbReference>
<evidence type="ECO:0000313" key="2">
    <source>
        <dbReference type="Proteomes" id="UP000009168"/>
    </source>
</evidence>
<proteinExistence type="predicted"/>
<name>I7M945_TETTS</name>